<comment type="caution">
    <text evidence="1">The sequence shown here is derived from an EMBL/GenBank/DDBJ whole genome shotgun (WGS) entry which is preliminary data.</text>
</comment>
<proteinExistence type="predicted"/>
<dbReference type="RefSeq" id="WP_133203401.1">
    <property type="nucleotide sequence ID" value="NZ_SMRU01000006.1"/>
</dbReference>
<evidence type="ECO:0000313" key="1">
    <source>
        <dbReference type="EMBL" id="TDF98417.1"/>
    </source>
</evidence>
<accession>A0A4R5KU23</accession>
<sequence>MFDPKRRHTMREGGRHYVLAGRLQRVFARAAEQAKSASSPFKVGDYVSGDDPFNGSREGVVAVVNGSSIGLRTSAPGGGAVVYYDYRQLRRPW</sequence>
<organism evidence="1 2">
    <name type="scientific">Arthrobacter terricola</name>
    <dbReference type="NCBI Taxonomy" id="2547396"/>
    <lineage>
        <taxon>Bacteria</taxon>
        <taxon>Bacillati</taxon>
        <taxon>Actinomycetota</taxon>
        <taxon>Actinomycetes</taxon>
        <taxon>Micrococcales</taxon>
        <taxon>Micrococcaceae</taxon>
        <taxon>Arthrobacter</taxon>
    </lineage>
</organism>
<dbReference type="OrthoDB" id="4947039at2"/>
<dbReference type="AlphaFoldDB" id="A0A4R5KU23"/>
<protein>
    <submittedName>
        <fullName evidence="1">Uncharacterized protein</fullName>
    </submittedName>
</protein>
<evidence type="ECO:0000313" key="2">
    <source>
        <dbReference type="Proteomes" id="UP000295511"/>
    </source>
</evidence>
<reference evidence="1 2" key="1">
    <citation type="submission" date="2019-03" db="EMBL/GenBank/DDBJ databases">
        <title>Whole genome sequence of Arthrobacter sp JH1-1.</title>
        <authorList>
            <person name="Trinh H.N."/>
        </authorList>
    </citation>
    <scope>NUCLEOTIDE SEQUENCE [LARGE SCALE GENOMIC DNA]</scope>
    <source>
        <strain evidence="1 2">JH1-1</strain>
    </source>
</reference>
<dbReference type="Proteomes" id="UP000295511">
    <property type="component" value="Unassembled WGS sequence"/>
</dbReference>
<gene>
    <name evidence="1" type="ORF">E1809_06460</name>
</gene>
<name>A0A4R5KU23_9MICC</name>
<keyword evidence="2" id="KW-1185">Reference proteome</keyword>
<dbReference type="EMBL" id="SMRU01000006">
    <property type="protein sequence ID" value="TDF98417.1"/>
    <property type="molecule type" value="Genomic_DNA"/>
</dbReference>